<dbReference type="InterPro" id="IPR043910">
    <property type="entry name" value="DUF5767"/>
</dbReference>
<feature type="region of interest" description="Disordered" evidence="1">
    <location>
        <begin position="35"/>
        <end position="105"/>
    </location>
</feature>
<protein>
    <submittedName>
        <fullName evidence="2">Uncharacterized protein M332L</fullName>
    </submittedName>
</protein>
<organismHost>
    <name type="scientific">Paramecium bursaria</name>
    <dbReference type="NCBI Taxonomy" id="74790"/>
</organismHost>
<sequence>MSVSLNPFMEKQAVNISRDAGGVGIQLPQRFAARQQAVASPASPESDFGGDDADLKDFMRDIANPNKLKNESDTESNSGSSGVSIDYDGDGNLYDSSPESEKQQKFYEETPSTGFLSIADEKADILFRLEVLRRQGIEPRKFTARDDIREMRAELSRIKTHLELDRSLKFSRKALVGLSAAFEFLNDKVDVLDLELEGFSDQMHQSVYSQKDYDSILEELYFKYRNKIQTPPEIRLLLTFGGAALTFHMSNVMSKKIKHTLEGGDGGDMMAGIMKMFGGGGAGPQVKTPEPARPAAPAQFQQQQDPMQQFFQQNVQQNHSVPSAPAQRKEMAPPSFAFPPLGLNNFQGMMPAQGRVSKPEPEHSFDSIRDDESERLSDIPSDLESPPPSDFGSPEQKVIELAPKKTRGRPKKNAAPARVIEI</sequence>
<gene>
    <name evidence="2" type="primary">M332L</name>
    <name evidence="2" type="ORF">MT325_M332L</name>
</gene>
<proteinExistence type="predicted"/>
<organism evidence="2 3">
    <name type="scientific">Paramecium bursaria Chlorella virus MT325</name>
    <name type="common">PBCV-MT325</name>
    <dbReference type="NCBI Taxonomy" id="346932"/>
    <lineage>
        <taxon>Viruses</taxon>
        <taxon>Varidnaviria</taxon>
        <taxon>Bamfordvirae</taxon>
        <taxon>Nucleocytoviricota</taxon>
        <taxon>Megaviricetes</taxon>
        <taxon>Algavirales</taxon>
        <taxon>Phycodnaviridae</taxon>
        <taxon>Chlorovirus</taxon>
        <taxon>Chlorovirus conductrix</taxon>
        <taxon>Paramecium bursaria Chlorella virus A1</taxon>
    </lineage>
</organism>
<evidence type="ECO:0000256" key="1">
    <source>
        <dbReference type="SAM" id="MobiDB-lite"/>
    </source>
</evidence>
<feature type="compositionally biased region" description="Basic and acidic residues" evidence="1">
    <location>
        <begin position="357"/>
        <end position="377"/>
    </location>
</feature>
<evidence type="ECO:0000313" key="2">
    <source>
        <dbReference type="EMBL" id="ABT13886.1"/>
    </source>
</evidence>
<dbReference type="EMBL" id="DQ491001">
    <property type="protein sequence ID" value="ABT13886.1"/>
    <property type="molecule type" value="Genomic_DNA"/>
</dbReference>
<evidence type="ECO:0000313" key="3">
    <source>
        <dbReference type="Proteomes" id="UP000246715"/>
    </source>
</evidence>
<reference evidence="2 3" key="1">
    <citation type="journal article" date="2007" name="Virology">
        <title>Sequence and annotation of the 314-kb MT325 and the 321-kb FR483 viruses that infect Chlorella Pbi.</title>
        <authorList>
            <person name="Fitzgerald L.A."/>
            <person name="Graves M.V."/>
            <person name="Li X."/>
            <person name="Feldblyum T."/>
            <person name="Hartigan J."/>
            <person name="Van Etten J.L."/>
        </authorList>
    </citation>
    <scope>NUCLEOTIDE SEQUENCE [LARGE SCALE GENOMIC DNA]</scope>
    <source>
        <strain evidence="2 3">MT325</strain>
    </source>
</reference>
<dbReference type="Proteomes" id="UP000246715">
    <property type="component" value="Segment"/>
</dbReference>
<name>A7IU62_PBCVM</name>
<feature type="region of interest" description="Disordered" evidence="1">
    <location>
        <begin position="315"/>
        <end position="422"/>
    </location>
</feature>
<dbReference type="Pfam" id="PF19071">
    <property type="entry name" value="DUF5767"/>
    <property type="match status" value="1"/>
</dbReference>
<accession>A7IU62</accession>